<dbReference type="InterPro" id="IPR019587">
    <property type="entry name" value="Polyketide_cyclase/dehydratase"/>
</dbReference>
<evidence type="ECO:0000313" key="2">
    <source>
        <dbReference type="EMBL" id="GCE76926.1"/>
    </source>
</evidence>
<reference evidence="2 3" key="1">
    <citation type="submission" date="2019-01" db="EMBL/GenBank/DDBJ databases">
        <title>Draft genome sequence of Cellulomonas takizawaensis strain TKZ-21.</title>
        <authorList>
            <person name="Yamamura H."/>
            <person name="Hayashi T."/>
            <person name="Hamada M."/>
            <person name="Serisawa Y."/>
            <person name="Matsuyama K."/>
            <person name="Nakagawa Y."/>
            <person name="Otoguro M."/>
            <person name="Yanagida F."/>
            <person name="Hayakawa M."/>
        </authorList>
    </citation>
    <scope>NUCLEOTIDE SEQUENCE [LARGE SCALE GENOMIC DNA]</scope>
    <source>
        <strain evidence="2 3">NBRC12680</strain>
    </source>
</reference>
<protein>
    <recommendedName>
        <fullName evidence="4">Polyketide cyclase</fullName>
    </recommendedName>
</protein>
<dbReference type="Gene3D" id="3.30.530.20">
    <property type="match status" value="1"/>
</dbReference>
<dbReference type="EMBL" id="BIMR01000148">
    <property type="protein sequence ID" value="GCE76926.1"/>
    <property type="molecule type" value="Genomic_DNA"/>
</dbReference>
<organism evidence="2 3">
    <name type="scientific">Cellulomonas biazotea</name>
    <dbReference type="NCBI Taxonomy" id="1709"/>
    <lineage>
        <taxon>Bacteria</taxon>
        <taxon>Bacillati</taxon>
        <taxon>Actinomycetota</taxon>
        <taxon>Actinomycetes</taxon>
        <taxon>Micrococcales</taxon>
        <taxon>Cellulomonadaceae</taxon>
        <taxon>Cellulomonas</taxon>
    </lineage>
</organism>
<feature type="region of interest" description="Disordered" evidence="1">
    <location>
        <begin position="189"/>
        <end position="212"/>
    </location>
</feature>
<dbReference type="SUPFAM" id="SSF55961">
    <property type="entry name" value="Bet v1-like"/>
    <property type="match status" value="1"/>
</dbReference>
<dbReference type="Proteomes" id="UP000289954">
    <property type="component" value="Unassembled WGS sequence"/>
</dbReference>
<comment type="caution">
    <text evidence="2">The sequence shown here is derived from an EMBL/GenBank/DDBJ whole genome shotgun (WGS) entry which is preliminary data.</text>
</comment>
<sequence length="212" mass="24484">MRRVAARGIYVETRVAAPVERVWALTQDPDQHVRWDVRFTRIVPTTPTGTGATRFTYTRRVPLRTVAGDGVSIGEQVRPDGTRTSALRFATTDRLSPIRSGRGYWRYVPDGDGTRFVTGYDYVPGWGPVLDRAARPLLGWATAWSFDRLRIWAERDEEPERWPLRSVLWFWRPERPRAARCRRAPVHGRRRDDHLRDAPATLADLPAPERTR</sequence>
<keyword evidence="3" id="KW-1185">Reference proteome</keyword>
<dbReference type="AlphaFoldDB" id="A0A402DS78"/>
<name>A0A402DS78_9CELL</name>
<dbReference type="Pfam" id="PF10604">
    <property type="entry name" value="Polyketide_cyc2"/>
    <property type="match status" value="1"/>
</dbReference>
<proteinExistence type="predicted"/>
<dbReference type="InterPro" id="IPR023393">
    <property type="entry name" value="START-like_dom_sf"/>
</dbReference>
<gene>
    <name evidence="2" type="ORF">CBZ_19820</name>
</gene>
<accession>A0A402DS78</accession>
<evidence type="ECO:0000313" key="3">
    <source>
        <dbReference type="Proteomes" id="UP000289954"/>
    </source>
</evidence>
<evidence type="ECO:0000256" key="1">
    <source>
        <dbReference type="SAM" id="MobiDB-lite"/>
    </source>
</evidence>
<evidence type="ECO:0008006" key="4">
    <source>
        <dbReference type="Google" id="ProtNLM"/>
    </source>
</evidence>